<evidence type="ECO:0000313" key="4">
    <source>
        <dbReference type="Proteomes" id="UP000054771"/>
    </source>
</evidence>
<evidence type="ECO:0000313" key="3">
    <source>
        <dbReference type="EMBL" id="CEL01002.1"/>
    </source>
</evidence>
<feature type="domain" description="Alpha/beta hydrolase fold-3" evidence="2">
    <location>
        <begin position="154"/>
        <end position="393"/>
    </location>
</feature>
<sequence length="472" mass="52030">MPPLLDAVKFLLSKIPLALKTTFSHIFGWSPTSQKWDLRTALTVTVLRDILCNSPPSTITEQQQATMHDPGVKGNMWISRVTIPPENALRDVLFTAIRSLGTRTEEFSKPLSEPITAEWTGHRANASAKTSEPAISEAEKFRCLMGEVKSDVTVLYFHGGSYYLMDPCTHRETVAGYAKLTQGRALSVRYRLAPQDPFPAALLDALTVYLSLLYPPENAFHNPVPPSHIVLAGDSAGGNLSTVLLQTILHLHRTAPPSTLPTVPFHGKHVPIPLPAGIALNSPSLDLTRSMHNTEIGTRYDYLPPPSLNPANSPPCTIWPADPPRADLFCEGNSLCHPLVSPVLADWTGAPPMYISCGQELVADECCFLAQSAARKGVMVVWEQYEAMPHCFAQILAGTRVSERALEGFARFIRDVVRAPGSIKTHGEFVEAKTLRSLAVDVRNLIDLDLDEVRRKAYCTRDNIVREFKGRR</sequence>
<dbReference type="AlphaFoldDB" id="A0A0U5C192"/>
<dbReference type="Gene3D" id="3.40.50.1820">
    <property type="entry name" value="alpha/beta hydrolase"/>
    <property type="match status" value="1"/>
</dbReference>
<dbReference type="InterPro" id="IPR050300">
    <property type="entry name" value="GDXG_lipolytic_enzyme"/>
</dbReference>
<dbReference type="Pfam" id="PF07859">
    <property type="entry name" value="Abhydrolase_3"/>
    <property type="match status" value="1"/>
</dbReference>
<protein>
    <recommendedName>
        <fullName evidence="2">Alpha/beta hydrolase fold-3 domain-containing protein</fullName>
    </recommendedName>
</protein>
<dbReference type="SUPFAM" id="SSF53474">
    <property type="entry name" value="alpha/beta-Hydrolases"/>
    <property type="match status" value="1"/>
</dbReference>
<dbReference type="EMBL" id="CDMC01000001">
    <property type="protein sequence ID" value="CEL01002.1"/>
    <property type="molecule type" value="Genomic_DNA"/>
</dbReference>
<dbReference type="STRING" id="454130.A0A0U5C192"/>
<reference evidence="4" key="1">
    <citation type="journal article" date="2016" name="Genome Announc.">
        <title>Draft genome sequences of fungus Aspergillus calidoustus.</title>
        <authorList>
            <person name="Horn F."/>
            <person name="Linde J."/>
            <person name="Mattern D.J."/>
            <person name="Walther G."/>
            <person name="Guthke R."/>
            <person name="Scherlach K."/>
            <person name="Martin K."/>
            <person name="Brakhage A.A."/>
            <person name="Petzke L."/>
            <person name="Valiante V."/>
        </authorList>
    </citation>
    <scope>NUCLEOTIDE SEQUENCE [LARGE SCALE GENOMIC DNA]</scope>
    <source>
        <strain evidence="4">SF006504</strain>
    </source>
</reference>
<dbReference type="PANTHER" id="PTHR48081:SF25">
    <property type="entry name" value="PUTATIVE (AFU_ORTHOLOGUE AFUA_3G11560)-RELATED"/>
    <property type="match status" value="1"/>
</dbReference>
<name>A0A0U5C192_ASPCI</name>
<dbReference type="PANTHER" id="PTHR48081">
    <property type="entry name" value="AB HYDROLASE SUPERFAMILY PROTEIN C4A8.06C"/>
    <property type="match status" value="1"/>
</dbReference>
<dbReference type="OMA" id="RQMMFKA"/>
<dbReference type="InterPro" id="IPR029058">
    <property type="entry name" value="AB_hydrolase_fold"/>
</dbReference>
<dbReference type="Proteomes" id="UP000054771">
    <property type="component" value="Unassembled WGS sequence"/>
</dbReference>
<gene>
    <name evidence="3" type="ORF">ASPCAL00594</name>
</gene>
<dbReference type="GO" id="GO:0016787">
    <property type="term" value="F:hydrolase activity"/>
    <property type="evidence" value="ECO:0007669"/>
    <property type="project" value="UniProtKB-KW"/>
</dbReference>
<proteinExistence type="predicted"/>
<accession>A0A0U5C192</accession>
<keyword evidence="1" id="KW-0378">Hydrolase</keyword>
<organism evidence="3 4">
    <name type="scientific">Aspergillus calidoustus</name>
    <dbReference type="NCBI Taxonomy" id="454130"/>
    <lineage>
        <taxon>Eukaryota</taxon>
        <taxon>Fungi</taxon>
        <taxon>Dikarya</taxon>
        <taxon>Ascomycota</taxon>
        <taxon>Pezizomycotina</taxon>
        <taxon>Eurotiomycetes</taxon>
        <taxon>Eurotiomycetidae</taxon>
        <taxon>Eurotiales</taxon>
        <taxon>Aspergillaceae</taxon>
        <taxon>Aspergillus</taxon>
        <taxon>Aspergillus subgen. Nidulantes</taxon>
    </lineage>
</organism>
<keyword evidence="4" id="KW-1185">Reference proteome</keyword>
<dbReference type="OrthoDB" id="5354320at2759"/>
<dbReference type="InterPro" id="IPR013094">
    <property type="entry name" value="AB_hydrolase_3"/>
</dbReference>
<evidence type="ECO:0000256" key="1">
    <source>
        <dbReference type="ARBA" id="ARBA00022801"/>
    </source>
</evidence>
<evidence type="ECO:0000259" key="2">
    <source>
        <dbReference type="Pfam" id="PF07859"/>
    </source>
</evidence>